<reference evidence="2 3" key="1">
    <citation type="journal article" date="2008" name="Nature">
        <title>The genome of the choanoflagellate Monosiga brevicollis and the origin of metazoans.</title>
        <authorList>
            <consortium name="JGI Sequencing"/>
            <person name="King N."/>
            <person name="Westbrook M.J."/>
            <person name="Young S.L."/>
            <person name="Kuo A."/>
            <person name="Abedin M."/>
            <person name="Chapman J."/>
            <person name="Fairclough S."/>
            <person name="Hellsten U."/>
            <person name="Isogai Y."/>
            <person name="Letunic I."/>
            <person name="Marr M."/>
            <person name="Pincus D."/>
            <person name="Putnam N."/>
            <person name="Rokas A."/>
            <person name="Wright K.J."/>
            <person name="Zuzow R."/>
            <person name="Dirks W."/>
            <person name="Good M."/>
            <person name="Goodstein D."/>
            <person name="Lemons D."/>
            <person name="Li W."/>
            <person name="Lyons J.B."/>
            <person name="Morris A."/>
            <person name="Nichols S."/>
            <person name="Richter D.J."/>
            <person name="Salamov A."/>
            <person name="Bork P."/>
            <person name="Lim W.A."/>
            <person name="Manning G."/>
            <person name="Miller W.T."/>
            <person name="McGinnis W."/>
            <person name="Shapiro H."/>
            <person name="Tjian R."/>
            <person name="Grigoriev I.V."/>
            <person name="Rokhsar D."/>
        </authorList>
    </citation>
    <scope>NUCLEOTIDE SEQUENCE [LARGE SCALE GENOMIC DNA]</scope>
    <source>
        <strain evidence="3">MX1 / ATCC 50154</strain>
    </source>
</reference>
<organism evidence="2 3">
    <name type="scientific">Monosiga brevicollis</name>
    <name type="common">Choanoflagellate</name>
    <dbReference type="NCBI Taxonomy" id="81824"/>
    <lineage>
        <taxon>Eukaryota</taxon>
        <taxon>Choanoflagellata</taxon>
        <taxon>Craspedida</taxon>
        <taxon>Salpingoecidae</taxon>
        <taxon>Monosiga</taxon>
    </lineage>
</organism>
<protein>
    <submittedName>
        <fullName evidence="2">Uncharacterized protein</fullName>
    </submittedName>
</protein>
<sequence>MAMAHCPRTSTRLSGSNSTTNLAATPVAQASGPPSSASSTLGDIVRTAHNKNKRNMRRRRGLHHVLQQSQFWRHLQHTFLTNPAESALFENMTVLEYENYCRARMADVHPKSPSNPSTKPALRRSSEDSHSQSPTETKSCQGGTCQRKRCSYAILIAIV</sequence>
<name>A9V9P4_MONBE</name>
<evidence type="ECO:0000313" key="3">
    <source>
        <dbReference type="Proteomes" id="UP000001357"/>
    </source>
</evidence>
<feature type="compositionally biased region" description="Low complexity" evidence="1">
    <location>
        <begin position="26"/>
        <end position="39"/>
    </location>
</feature>
<dbReference type="AlphaFoldDB" id="A9V9P4"/>
<accession>A9V9P4</accession>
<dbReference type="InParanoid" id="A9V9P4"/>
<dbReference type="GeneID" id="5894673"/>
<dbReference type="Proteomes" id="UP000001357">
    <property type="component" value="Unassembled WGS sequence"/>
</dbReference>
<dbReference type="KEGG" id="mbr:MONBRDRAFT_11584"/>
<feature type="region of interest" description="Disordered" evidence="1">
    <location>
        <begin position="26"/>
        <end position="45"/>
    </location>
</feature>
<dbReference type="RefSeq" id="XP_001749471.1">
    <property type="nucleotide sequence ID" value="XM_001749419.1"/>
</dbReference>
<evidence type="ECO:0000256" key="1">
    <source>
        <dbReference type="SAM" id="MobiDB-lite"/>
    </source>
</evidence>
<proteinExistence type="predicted"/>
<gene>
    <name evidence="2" type="ORF">MONBRDRAFT_11584</name>
</gene>
<evidence type="ECO:0000313" key="2">
    <source>
        <dbReference type="EMBL" id="EDQ85756.1"/>
    </source>
</evidence>
<feature type="region of interest" description="Disordered" evidence="1">
    <location>
        <begin position="107"/>
        <end position="143"/>
    </location>
</feature>
<dbReference type="EMBL" id="CH991571">
    <property type="protein sequence ID" value="EDQ85756.1"/>
    <property type="molecule type" value="Genomic_DNA"/>
</dbReference>
<feature type="compositionally biased region" description="Polar residues" evidence="1">
    <location>
        <begin position="131"/>
        <end position="143"/>
    </location>
</feature>
<keyword evidence="3" id="KW-1185">Reference proteome</keyword>